<dbReference type="InterPro" id="IPR029058">
    <property type="entry name" value="AB_hydrolase_fold"/>
</dbReference>
<dbReference type="SUPFAM" id="SSF53474">
    <property type="entry name" value="alpha/beta-Hydrolases"/>
    <property type="match status" value="1"/>
</dbReference>
<dbReference type="RefSeq" id="WP_114206879.1">
    <property type="nucleotide sequence ID" value="NZ_CP030840.1"/>
</dbReference>
<dbReference type="OrthoDB" id="105300at2"/>
<proteinExistence type="predicted"/>
<sequence>MLRKVYADWMYRWETALTTRDENRIVRPLEWGFDWLDDYIDRRNLRSKLFGPSQLPSPTDSAAQQAMLRLGADIVENSDTFFGYRTPDDFRLEERHPQLFPTNVRPETLQKDATLRQRAAAGKLAKAQFLRFTSPVRTMHPENDQVNARWYPATAEKQAGKPKQAIIVMPQWNADAFSHNALCALFNRFGISALRLSKPYHDIRRPAELERSDYAVSANIGRTISACRQAVIDIRCCLDWLESEGYEQFGVLGTSLGSCYAFIASAHDARLRVNAFNHAAMNFGDVVWTGQSTRHIREALEPVMTQAGLAELWRCISPISYLEKFAAATKKVLVVHATYDLTFRAEFSLQVLERFRAAGLDFVSKVLPCGHYTTGETPYKFIDGWYLGSFVYSAFRSIREAQPTAGARHNEHLHEMAVD</sequence>
<dbReference type="AlphaFoldDB" id="A0A2Z5FY35"/>
<protein>
    <recommendedName>
        <fullName evidence="3">Abhydrolase domain-containing 18</fullName>
    </recommendedName>
</protein>
<reference evidence="1 2" key="1">
    <citation type="journal article" date="2018" name="Front. Microbiol.">
        <title>Hydrolytic Capabilities as a Key to Environmental Success: Chitinolytic and Cellulolytic Acidobacteria From Acidic Sub-arctic Soils and Boreal Peatlands.</title>
        <authorList>
            <person name="Belova S.E."/>
            <person name="Ravin N.V."/>
            <person name="Pankratov T.A."/>
            <person name="Rakitin A.L."/>
            <person name="Ivanova A.A."/>
            <person name="Beletsky A.V."/>
            <person name="Mardanov A.V."/>
            <person name="Sinninghe Damste J.S."/>
            <person name="Dedysh S.N."/>
        </authorList>
    </citation>
    <scope>NUCLEOTIDE SEQUENCE [LARGE SCALE GENOMIC DNA]</scope>
    <source>
        <strain evidence="1 2">SBC82</strain>
    </source>
</reference>
<accession>A0A2Z5FY35</accession>
<evidence type="ECO:0000313" key="2">
    <source>
        <dbReference type="Proteomes" id="UP000253606"/>
    </source>
</evidence>
<keyword evidence="2" id="KW-1185">Reference proteome</keyword>
<gene>
    <name evidence="1" type="ORF">ACPOL_2094</name>
</gene>
<dbReference type="EMBL" id="CP030840">
    <property type="protein sequence ID" value="AXC11424.1"/>
    <property type="molecule type" value="Genomic_DNA"/>
</dbReference>
<dbReference type="Gene3D" id="3.40.50.1820">
    <property type="entry name" value="alpha/beta hydrolase"/>
    <property type="match status" value="1"/>
</dbReference>
<dbReference type="KEGG" id="abas:ACPOL_2094"/>
<evidence type="ECO:0008006" key="3">
    <source>
        <dbReference type="Google" id="ProtNLM"/>
    </source>
</evidence>
<evidence type="ECO:0000313" key="1">
    <source>
        <dbReference type="EMBL" id="AXC11424.1"/>
    </source>
</evidence>
<dbReference type="Proteomes" id="UP000253606">
    <property type="component" value="Chromosome"/>
</dbReference>
<organism evidence="1 2">
    <name type="scientific">Acidisarcina polymorpha</name>
    <dbReference type="NCBI Taxonomy" id="2211140"/>
    <lineage>
        <taxon>Bacteria</taxon>
        <taxon>Pseudomonadati</taxon>
        <taxon>Acidobacteriota</taxon>
        <taxon>Terriglobia</taxon>
        <taxon>Terriglobales</taxon>
        <taxon>Acidobacteriaceae</taxon>
        <taxon>Acidisarcina</taxon>
    </lineage>
</organism>
<name>A0A2Z5FY35_9BACT</name>